<feature type="transmembrane region" description="Helical" evidence="7">
    <location>
        <begin position="6"/>
        <end position="26"/>
    </location>
</feature>
<dbReference type="NCBIfam" id="TIGR00714">
    <property type="entry name" value="hscB"/>
    <property type="match status" value="1"/>
</dbReference>
<organism evidence="9">
    <name type="scientific">Cacopsylla melanoneura</name>
    <dbReference type="NCBI Taxonomy" id="428564"/>
    <lineage>
        <taxon>Eukaryota</taxon>
        <taxon>Metazoa</taxon>
        <taxon>Ecdysozoa</taxon>
        <taxon>Arthropoda</taxon>
        <taxon>Hexapoda</taxon>
        <taxon>Insecta</taxon>
        <taxon>Pterygota</taxon>
        <taxon>Neoptera</taxon>
        <taxon>Paraneoptera</taxon>
        <taxon>Hemiptera</taxon>
        <taxon>Sternorrhyncha</taxon>
        <taxon>Psylloidea</taxon>
        <taxon>Psyllidae</taxon>
        <taxon>Psyllinae</taxon>
        <taxon>Cacopsylla</taxon>
    </lineage>
</organism>
<sequence length="263" mass="30926">MDLKELFRYTTFFFQIYLTKFFIIMLKSKDLLRSFFVYNNFASNISTVSLRANLCTETTKDLELKCWKCSKSLSPKKLFCQYCSSVQKPNPWDNYYDLFDLKLNYLINSGDLSKKFKQLQSQLHPDKFSNKDEEEQSISETYSSYLNKAYSILQNPLERGLYLLSLQNITIDEDSKGTDQKLLMEILMLNEELDDASTADELKSLAVTIRTTLDELTKKINSSFEQKDFNLAKEYLIRMKYFTTLDTKIREKRNLLELAKHSS</sequence>
<dbReference type="FunFam" id="1.20.1280.20:FF:000002">
    <property type="entry name" value="HscB mitochondrial iron-sulfur cluster co-chaperone"/>
    <property type="match status" value="1"/>
</dbReference>
<dbReference type="InterPro" id="IPR009073">
    <property type="entry name" value="HscB_oligo_C"/>
</dbReference>
<dbReference type="EMBL" id="HBUF01047093">
    <property type="protein sequence ID" value="CAG6620133.1"/>
    <property type="molecule type" value="Transcribed_RNA"/>
</dbReference>
<dbReference type="HAMAP" id="MF_00682">
    <property type="entry name" value="HscB"/>
    <property type="match status" value="1"/>
</dbReference>
<comment type="similarity">
    <text evidence="3">Belongs to the HscB family.</text>
</comment>
<evidence type="ECO:0000256" key="3">
    <source>
        <dbReference type="ARBA" id="ARBA00010476"/>
    </source>
</evidence>
<dbReference type="GO" id="GO:0051087">
    <property type="term" value="F:protein-folding chaperone binding"/>
    <property type="evidence" value="ECO:0007669"/>
    <property type="project" value="InterPro"/>
</dbReference>
<comment type="subcellular location">
    <subcellularLocation>
        <location evidence="2">Cytoplasm</location>
    </subcellularLocation>
    <subcellularLocation>
        <location evidence="1">Mitochondrion</location>
    </subcellularLocation>
</comment>
<dbReference type="Gene3D" id="1.10.287.110">
    <property type="entry name" value="DnaJ domain"/>
    <property type="match status" value="1"/>
</dbReference>
<keyword evidence="6" id="KW-0143">Chaperone</keyword>
<keyword evidence="7" id="KW-0472">Membrane</keyword>
<dbReference type="Gene3D" id="1.20.1280.20">
    <property type="entry name" value="HscB, C-terminal domain"/>
    <property type="match status" value="1"/>
</dbReference>
<evidence type="ECO:0000256" key="2">
    <source>
        <dbReference type="ARBA" id="ARBA00004496"/>
    </source>
</evidence>
<dbReference type="PROSITE" id="PS50076">
    <property type="entry name" value="DNAJ_2"/>
    <property type="match status" value="1"/>
</dbReference>
<evidence type="ECO:0000256" key="6">
    <source>
        <dbReference type="ARBA" id="ARBA00023186"/>
    </source>
</evidence>
<dbReference type="InterPro" id="IPR036386">
    <property type="entry name" value="HscB_C_sf"/>
</dbReference>
<reference evidence="9" key="1">
    <citation type="submission" date="2021-05" db="EMBL/GenBank/DDBJ databases">
        <authorList>
            <person name="Alioto T."/>
            <person name="Alioto T."/>
            <person name="Gomez Garrido J."/>
        </authorList>
    </citation>
    <scope>NUCLEOTIDE SEQUENCE</scope>
</reference>
<dbReference type="GO" id="GO:0044571">
    <property type="term" value="P:[2Fe-2S] cluster assembly"/>
    <property type="evidence" value="ECO:0007669"/>
    <property type="project" value="InterPro"/>
</dbReference>
<keyword evidence="5" id="KW-0496">Mitochondrion</keyword>
<dbReference type="GO" id="GO:0005739">
    <property type="term" value="C:mitochondrion"/>
    <property type="evidence" value="ECO:0007669"/>
    <property type="project" value="UniProtKB-SubCell"/>
</dbReference>
<dbReference type="GO" id="GO:0051259">
    <property type="term" value="P:protein complex oligomerization"/>
    <property type="evidence" value="ECO:0007669"/>
    <property type="project" value="InterPro"/>
</dbReference>
<keyword evidence="7" id="KW-0812">Transmembrane</keyword>
<dbReference type="InterPro" id="IPR036869">
    <property type="entry name" value="J_dom_sf"/>
</dbReference>
<dbReference type="SUPFAM" id="SSF47144">
    <property type="entry name" value="HSC20 (HSCB), C-terminal oligomerisation domain"/>
    <property type="match status" value="1"/>
</dbReference>
<evidence type="ECO:0000256" key="7">
    <source>
        <dbReference type="SAM" id="Phobius"/>
    </source>
</evidence>
<feature type="domain" description="J" evidence="8">
    <location>
        <begin position="94"/>
        <end position="166"/>
    </location>
</feature>
<name>A0A8D8M916_9HEMI</name>
<evidence type="ECO:0000256" key="5">
    <source>
        <dbReference type="ARBA" id="ARBA00023128"/>
    </source>
</evidence>
<evidence type="ECO:0000256" key="1">
    <source>
        <dbReference type="ARBA" id="ARBA00004173"/>
    </source>
</evidence>
<dbReference type="CDD" id="cd06257">
    <property type="entry name" value="DnaJ"/>
    <property type="match status" value="1"/>
</dbReference>
<protein>
    <submittedName>
        <fullName evidence="9">Iron-sulfur cluster co-chaperone protein HscB, mitochondrial</fullName>
    </submittedName>
</protein>
<proteinExistence type="inferred from homology"/>
<dbReference type="PANTHER" id="PTHR14021">
    <property type="entry name" value="IRON-SULFUR CLUSTER CO-CHAPERONE PROTEIN HSCB"/>
    <property type="match status" value="1"/>
</dbReference>
<keyword evidence="7" id="KW-1133">Transmembrane helix</keyword>
<dbReference type="PANTHER" id="PTHR14021:SF15">
    <property type="entry name" value="IRON-SULFUR CLUSTER CO-CHAPERONE PROTEIN HSCB"/>
    <property type="match status" value="1"/>
</dbReference>
<dbReference type="Pfam" id="PF07743">
    <property type="entry name" value="HSCB_C"/>
    <property type="match status" value="1"/>
</dbReference>
<accession>A0A8D8M916</accession>
<dbReference type="InterPro" id="IPR004640">
    <property type="entry name" value="HscB"/>
</dbReference>
<evidence type="ECO:0000259" key="8">
    <source>
        <dbReference type="PROSITE" id="PS50076"/>
    </source>
</evidence>
<evidence type="ECO:0000313" key="9">
    <source>
        <dbReference type="EMBL" id="CAG6620133.1"/>
    </source>
</evidence>
<dbReference type="InterPro" id="IPR001623">
    <property type="entry name" value="DnaJ_domain"/>
</dbReference>
<dbReference type="SMART" id="SM00271">
    <property type="entry name" value="DnaJ"/>
    <property type="match status" value="1"/>
</dbReference>
<dbReference type="GO" id="GO:0001671">
    <property type="term" value="F:ATPase activator activity"/>
    <property type="evidence" value="ECO:0007669"/>
    <property type="project" value="InterPro"/>
</dbReference>
<dbReference type="AlphaFoldDB" id="A0A8D8M916"/>
<keyword evidence="4" id="KW-0963">Cytoplasm</keyword>
<dbReference type="SUPFAM" id="SSF46565">
    <property type="entry name" value="Chaperone J-domain"/>
    <property type="match status" value="1"/>
</dbReference>
<evidence type="ECO:0000256" key="4">
    <source>
        <dbReference type="ARBA" id="ARBA00022490"/>
    </source>
</evidence>